<dbReference type="EMBL" id="CP025704">
    <property type="protein sequence ID" value="AUN97633.1"/>
    <property type="molecule type" value="Genomic_DNA"/>
</dbReference>
<gene>
    <name evidence="1" type="ORF">C0V70_05790</name>
</gene>
<sequence>MIFSILPTTITTVFLSANLITTLSFKDDVRTFIYGGTKDEIFTELANNNKTLVIKAKKKDIETNLIVVTSKNRYYFKVMESDRFPHQFVEVEDGMINTNFKKIKETSSYDLFEGTSSVMIVSKKKEGIDVNGVNVLAKEYFSKGVPLFIDGIRVLN</sequence>
<keyword evidence="2" id="KW-1185">Reference proteome</keyword>
<protein>
    <submittedName>
        <fullName evidence="1">Uncharacterized protein</fullName>
    </submittedName>
</protein>
<accession>A0A2K9NQ51</accession>
<dbReference type="AlphaFoldDB" id="A0A2K9NQ51"/>
<dbReference type="RefSeq" id="WP_102242928.1">
    <property type="nucleotide sequence ID" value="NZ_CP025704.1"/>
</dbReference>
<evidence type="ECO:0000313" key="2">
    <source>
        <dbReference type="Proteomes" id="UP000235584"/>
    </source>
</evidence>
<dbReference type="KEGG" id="bsto:C0V70_05790"/>
<reference evidence="1 2" key="1">
    <citation type="submission" date="2018-01" db="EMBL/GenBank/DDBJ databases">
        <title>Complete genome sequence of Bacteriovorax stolpii DSM12778.</title>
        <authorList>
            <person name="Tang B."/>
            <person name="Chang J."/>
        </authorList>
    </citation>
    <scope>NUCLEOTIDE SEQUENCE [LARGE SCALE GENOMIC DNA]</scope>
    <source>
        <strain evidence="1 2">DSM 12778</strain>
    </source>
</reference>
<dbReference type="Proteomes" id="UP000235584">
    <property type="component" value="Chromosome"/>
</dbReference>
<name>A0A2K9NQ51_BACTC</name>
<evidence type="ECO:0000313" key="1">
    <source>
        <dbReference type="EMBL" id="AUN97633.1"/>
    </source>
</evidence>
<organism evidence="1 2">
    <name type="scientific">Bacteriovorax stolpii</name>
    <name type="common">Bdellovibrio stolpii</name>
    <dbReference type="NCBI Taxonomy" id="960"/>
    <lineage>
        <taxon>Bacteria</taxon>
        <taxon>Pseudomonadati</taxon>
        <taxon>Bdellovibrionota</taxon>
        <taxon>Bacteriovoracia</taxon>
        <taxon>Bacteriovoracales</taxon>
        <taxon>Bacteriovoracaceae</taxon>
        <taxon>Bacteriovorax</taxon>
    </lineage>
</organism>
<proteinExistence type="predicted"/>